<sequence length="1838" mass="203905">MDASDKTFSEIWGILKSWIPWRSEPSHVSRDFWMPDQSCRVCYECDSQFTIFNRRHHCRLCGRVFCGLCTANSIPAPSVDPSTARDEWEKIRVCNYCFKQWQQGTATPHDGTEVPIFDLCTSPSAASFVSTKSSGTANCSSITPGSMPYSVGPYQQAQHNSVISPGKLSIMETSSDRQGEAALRRSNDLVADIGEPSPNQYAFPINRSDEEDYDYGVYQSDYETRHFYGPEYDDISNDDGFHRIPLDQDNTATKSLSSSPQDSNFHSHGLEGVPQLEKKDEHEIADEDEASSTLYAAENVNVGTVDFENDGLLWLPPEPEDEEDEREAGLFDDDDDGGGSAGDATGEWGYLRTSGSFGSGDYRNKDKSGEEHKKAMKNVVDGHFRALVAQLLQVENLPVGDEDDNDSWLEIITSLSWEAATLLKPDMSIGGGMDPGGYVKVKCIASGCRCESMVVKGVVCKKNVAHRRMKSKMEKPRLLILGGALEYQRVSNLLSSFDTLLQQEMDHLKMAVTKIDAHHPDILLVEKSVSRFAQEYLLAKNISLVLNIRRPLLERIARCTGAQIVPSIDHLSSPKLGYCEKFHVERFLEDLGSAGQGGKKLVKTLMYFEGCPKPLGCTILLRGANGDELKKVKHVVQYGIFAAYHLAVETSFLADEGASLPELPMNSPSIVMPDKSSSIERSISTVPGFTIPADEKSQGPQPSSEPQRSNSCPSSDLAPSTGSASIVKMEMSLLPYLANSYSLQSTESTSSLINSTTFSSAPSGKVISDSFHSELLSLASFKEKKEAVSKETLAADTSAANNGQPVKNDHITIKDIVPLESLDQGVVVNSSQDNHDTMIANQEGGPEVSSTQQDGENHAEEPKPIKEEFPPSPSDHQSILVSLSSRCVWKGTVCERSHLFRIKYYGSFDKPLGRFLRDHLFDQSYRCRSCDMPSEAHVHCYTHRQGTLTISVKKLPEILLPGEREGKIWMWHRCLQCPRISGFPPATRRVVMSDAAWGLSFGKFLELSFSNHAAASRVASCGHSLHRDCLRFYGFGKMVACFRYASIDVHSVYLPPHKLDFNYEYQEWIQKEADEVVARADLLFAEVLNSVSGIVHKTFGGVKTPEARHQFAELEGILQREKVEFEESLQKALSREVKKGQPVMDILEINRLRRQLLFQSYMWDHRLVYAANMDDNSPRNGLNSEISEQDEKVPISAEKLPQMNVPTTPENGTCFYDSLVDTKLDKSSDLEDGCDSSTNLSDGALLETIMGQDSNILKDDQGNISASMSFSEQSGPLENGVNVRRTQSEGQFPMVANLSDTLEAAWTGENHLAIGTPKDNTCGLPDSAPVAAMTEGLHLEDYKEDQSKPKVPQTLSPALSTKGPDNTEDSVSWLRMPFLNFYRSLNKNFLASAQKLDTMSEYDPVYVSSFRKSELNGGGRLLLPVGVNDTVVPVFDDEPTSIISYALVSPEYHVRLLVDDGERTKDGGEHNASLSLSDSLNLQSPSSADESTIDLYRSLSSADESILSLSGSRSPLILDPLSYTKAFHPKVSFKDDGPLGQVKYSVTCYYAKRFEALRRICCPSELDFVRSLSRSKKWGAQGGKSNVFFAKTLDDRFIIKQVTKTELESFIKFAPEYFKYLSDSISSGSPTCLAKILGIYQVTTKHVKGGKETKIDVLVMENLLFSRSVTRLYDLKGSSRSRYNPDSSGSNKVLLDQNLIEAMPTSPIFVGNKAKRLLERAVWNDTAFLASIDVMDYSLLVGVDEEKHELVLGIIDFMRQYTWDKHLETWVKASGILGGPKNASPTVISPKQYKKRFRKAMTTYFLMVPDQWFPPLVPTKSQELQSELCEGNTQVGTG</sequence>
<proteinExistence type="predicted"/>
<organism evidence="1 2">
    <name type="scientific">Melia azedarach</name>
    <name type="common">Chinaberry tree</name>
    <dbReference type="NCBI Taxonomy" id="155640"/>
    <lineage>
        <taxon>Eukaryota</taxon>
        <taxon>Viridiplantae</taxon>
        <taxon>Streptophyta</taxon>
        <taxon>Embryophyta</taxon>
        <taxon>Tracheophyta</taxon>
        <taxon>Spermatophyta</taxon>
        <taxon>Magnoliopsida</taxon>
        <taxon>eudicotyledons</taxon>
        <taxon>Gunneridae</taxon>
        <taxon>Pentapetalae</taxon>
        <taxon>rosids</taxon>
        <taxon>malvids</taxon>
        <taxon>Sapindales</taxon>
        <taxon>Meliaceae</taxon>
        <taxon>Melia</taxon>
    </lineage>
</organism>
<reference evidence="1 2" key="1">
    <citation type="journal article" date="2023" name="Science">
        <title>Complex scaffold remodeling in plant triterpene biosynthesis.</title>
        <authorList>
            <person name="De La Pena R."/>
            <person name="Hodgson H."/>
            <person name="Liu J.C."/>
            <person name="Stephenson M.J."/>
            <person name="Martin A.C."/>
            <person name="Owen C."/>
            <person name="Harkess A."/>
            <person name="Leebens-Mack J."/>
            <person name="Jimenez L.E."/>
            <person name="Osbourn A."/>
            <person name="Sattely E.S."/>
        </authorList>
    </citation>
    <scope>NUCLEOTIDE SEQUENCE [LARGE SCALE GENOMIC DNA]</scope>
    <source>
        <strain evidence="2">cv. JPN11</strain>
        <tissue evidence="1">Leaf</tissue>
    </source>
</reference>
<keyword evidence="2" id="KW-1185">Reference proteome</keyword>
<comment type="caution">
    <text evidence="1">The sequence shown here is derived from an EMBL/GenBank/DDBJ whole genome shotgun (WGS) entry which is preliminary data.</text>
</comment>
<protein>
    <submittedName>
        <fullName evidence="1">1-phosphatidylinositol-3-phosphate 5-kinase</fullName>
    </submittedName>
</protein>
<dbReference type="EMBL" id="CM051398">
    <property type="protein sequence ID" value="KAJ4717693.1"/>
    <property type="molecule type" value="Genomic_DNA"/>
</dbReference>
<name>A0ACC1Y265_MELAZ</name>
<dbReference type="Proteomes" id="UP001164539">
    <property type="component" value="Chromosome 5"/>
</dbReference>
<accession>A0ACC1Y265</accession>
<evidence type="ECO:0000313" key="2">
    <source>
        <dbReference type="Proteomes" id="UP001164539"/>
    </source>
</evidence>
<evidence type="ECO:0000313" key="1">
    <source>
        <dbReference type="EMBL" id="KAJ4717693.1"/>
    </source>
</evidence>
<gene>
    <name evidence="1" type="ORF">OWV82_009487</name>
</gene>